<keyword evidence="10" id="KW-1185">Reference proteome</keyword>
<dbReference type="OrthoDB" id="5954384at2759"/>
<keyword evidence="5 6" id="KW-0539">Nucleus</keyword>
<keyword evidence="2" id="KW-0217">Developmental protein</keyword>
<dbReference type="AlphaFoldDB" id="Q9GYV2"/>
<reference evidence="11" key="2">
    <citation type="submission" date="2025-05" db="UniProtKB">
        <authorList>
            <consortium name="RefSeq"/>
        </authorList>
    </citation>
    <scope>IDENTIFICATION</scope>
</reference>
<dbReference type="PANTHER" id="PTHR24329">
    <property type="entry name" value="HOMEOBOX PROTEIN ARISTALESS"/>
    <property type="match status" value="1"/>
</dbReference>
<comment type="subcellular location">
    <subcellularLocation>
        <location evidence="1 6 7">Nucleus</location>
    </subcellularLocation>
</comment>
<evidence type="ECO:0000313" key="10">
    <source>
        <dbReference type="Proteomes" id="UP001652625"/>
    </source>
</evidence>
<evidence type="ECO:0000256" key="5">
    <source>
        <dbReference type="ARBA" id="ARBA00023242"/>
    </source>
</evidence>
<dbReference type="Pfam" id="PF00046">
    <property type="entry name" value="Homeodomain"/>
    <property type="match status" value="1"/>
</dbReference>
<dbReference type="FunFam" id="1.10.10.60:FF:000057">
    <property type="entry name" value="Short stature homeobox 2"/>
    <property type="match status" value="1"/>
</dbReference>
<proteinExistence type="evidence at transcript level"/>
<feature type="DNA-binding region" description="Homeobox" evidence="6">
    <location>
        <begin position="71"/>
        <end position="130"/>
    </location>
</feature>
<dbReference type="GeneID" id="100201806"/>
<dbReference type="Gene3D" id="1.10.10.60">
    <property type="entry name" value="Homeodomain-like"/>
    <property type="match status" value="1"/>
</dbReference>
<evidence type="ECO:0000256" key="6">
    <source>
        <dbReference type="PROSITE-ProRule" id="PRU00108"/>
    </source>
</evidence>
<dbReference type="GO" id="GO:0000977">
    <property type="term" value="F:RNA polymerase II transcription regulatory region sequence-specific DNA binding"/>
    <property type="evidence" value="ECO:0007669"/>
    <property type="project" value="TreeGrafter"/>
</dbReference>
<dbReference type="RefSeq" id="NP_001296658.1">
    <property type="nucleotide sequence ID" value="NM_001309729.1"/>
</dbReference>
<dbReference type="GO" id="GO:0005634">
    <property type="term" value="C:nucleus"/>
    <property type="evidence" value="ECO:0007669"/>
    <property type="project" value="UniProtKB-SubCell"/>
</dbReference>
<protein>
    <submittedName>
        <fullName evidence="9">Aristaless-like protein</fullName>
    </submittedName>
    <submittedName>
        <fullName evidence="11">Retinal homeobox protein Rax-like</fullName>
    </submittedName>
</protein>
<dbReference type="Proteomes" id="UP001652625">
    <property type="component" value="Chromosome 05"/>
</dbReference>
<evidence type="ECO:0000256" key="4">
    <source>
        <dbReference type="ARBA" id="ARBA00023155"/>
    </source>
</evidence>
<dbReference type="CDD" id="cd00086">
    <property type="entry name" value="homeodomain"/>
    <property type="match status" value="1"/>
</dbReference>
<keyword evidence="4 6" id="KW-0371">Homeobox</keyword>
<evidence type="ECO:0000313" key="11">
    <source>
        <dbReference type="RefSeq" id="NP_001296658.1"/>
    </source>
</evidence>
<dbReference type="SUPFAM" id="SSF46689">
    <property type="entry name" value="Homeodomain-like"/>
    <property type="match status" value="1"/>
</dbReference>
<evidence type="ECO:0000256" key="1">
    <source>
        <dbReference type="ARBA" id="ARBA00004123"/>
    </source>
</evidence>
<evidence type="ECO:0000313" key="9">
    <source>
        <dbReference type="EMBL" id="AAG03082.1"/>
    </source>
</evidence>
<dbReference type="InterPro" id="IPR001356">
    <property type="entry name" value="HD"/>
</dbReference>
<evidence type="ECO:0000256" key="3">
    <source>
        <dbReference type="ARBA" id="ARBA00023125"/>
    </source>
</evidence>
<name>Q9GYV2_HYDVU</name>
<dbReference type="PROSITE" id="PS00027">
    <property type="entry name" value="HOMEOBOX_1"/>
    <property type="match status" value="1"/>
</dbReference>
<dbReference type="SMART" id="SM00389">
    <property type="entry name" value="HOX"/>
    <property type="match status" value="1"/>
</dbReference>
<evidence type="ECO:0000259" key="8">
    <source>
        <dbReference type="PROSITE" id="PS50071"/>
    </source>
</evidence>
<dbReference type="InterPro" id="IPR017970">
    <property type="entry name" value="Homeobox_CS"/>
</dbReference>
<dbReference type="GO" id="GO:0000981">
    <property type="term" value="F:DNA-binding transcription factor activity, RNA polymerase II-specific"/>
    <property type="evidence" value="ECO:0007669"/>
    <property type="project" value="InterPro"/>
</dbReference>
<keyword evidence="3 6" id="KW-0238">DNA-binding</keyword>
<gene>
    <name evidence="9 11" type="primary">Alx</name>
    <name evidence="11" type="synonym">LOC100201806</name>
</gene>
<dbReference type="EMBL" id="AF295531">
    <property type="protein sequence ID" value="AAG03082.1"/>
    <property type="molecule type" value="mRNA"/>
</dbReference>
<dbReference type="KEGG" id="hmg:100201806"/>
<evidence type="ECO:0000256" key="2">
    <source>
        <dbReference type="ARBA" id="ARBA00022473"/>
    </source>
</evidence>
<dbReference type="InterPro" id="IPR050649">
    <property type="entry name" value="Paired_Homeobox_TFs"/>
</dbReference>
<dbReference type="PROSITE" id="PS50071">
    <property type="entry name" value="HOMEOBOX_2"/>
    <property type="match status" value="1"/>
</dbReference>
<reference evidence="9 11" key="1">
    <citation type="journal article" date="2000" name="Development">
        <title>HyAlx, an aristaless-related gene, is involved in tentacle formation in hydra.</title>
        <authorList>
            <person name="Smith K.M."/>
            <person name="Gee L."/>
            <person name="Bode H.R."/>
        </authorList>
    </citation>
    <scope>NUCLEOTIDE SEQUENCE</scope>
</reference>
<accession>Q9GYV2</accession>
<feature type="domain" description="Homeobox" evidence="8">
    <location>
        <begin position="69"/>
        <end position="129"/>
    </location>
</feature>
<dbReference type="PANTHER" id="PTHR24329:SF543">
    <property type="entry name" value="FI01017P-RELATED"/>
    <property type="match status" value="1"/>
</dbReference>
<dbReference type="InterPro" id="IPR009057">
    <property type="entry name" value="Homeodomain-like_sf"/>
</dbReference>
<sequence length="271" mass="31987">MIHKPMAKMQFSIDMILGNSKSEEKQQNDVKLQREFNQEKGINVSSTIRFNSPISSEIKNDEIEGENRQKLRRNRTTFTTYQLHQLERSFDKTQYPDVFTRENLALKLDLSEARVQVWFQNRRAKWRKREKVMQFGNSPSNSVCSSAIEYHQDSQISIPEVPILEVTPIVKRSFIANKQSCSCSHITDNKHLGYDNSSLIKPTLPHTCTARSCLYYGGKRHKNRFSDLRCSHEENFNKRTFHKIIYQEPCNRRYTDLSDHTDHSLRYSYFH</sequence>
<evidence type="ECO:0000256" key="7">
    <source>
        <dbReference type="RuleBase" id="RU000682"/>
    </source>
</evidence>
<organism evidence="9">
    <name type="scientific">Hydra vulgaris</name>
    <name type="common">Hydra</name>
    <name type="synonym">Hydra attenuata</name>
    <dbReference type="NCBI Taxonomy" id="6087"/>
    <lineage>
        <taxon>Eukaryota</taxon>
        <taxon>Metazoa</taxon>
        <taxon>Cnidaria</taxon>
        <taxon>Hydrozoa</taxon>
        <taxon>Hydroidolina</taxon>
        <taxon>Anthoathecata</taxon>
        <taxon>Aplanulata</taxon>
        <taxon>Hydridae</taxon>
        <taxon>Hydra</taxon>
    </lineage>
</organism>